<dbReference type="SUPFAM" id="SSF48452">
    <property type="entry name" value="TPR-like"/>
    <property type="match status" value="2"/>
</dbReference>
<accession>A0A9P5N382</accession>
<feature type="domain" description="Suppressor of forked" evidence="5">
    <location>
        <begin position="123"/>
        <end position="693"/>
    </location>
</feature>
<comment type="caution">
    <text evidence="6">The sequence shown here is derived from an EMBL/GenBank/DDBJ whole genome shotgun (WGS) entry which is preliminary data.</text>
</comment>
<feature type="region of interest" description="Disordered" evidence="4">
    <location>
        <begin position="700"/>
        <end position="820"/>
    </location>
</feature>
<evidence type="ECO:0000313" key="6">
    <source>
        <dbReference type="EMBL" id="KAF8485104.1"/>
    </source>
</evidence>
<reference evidence="6" key="2">
    <citation type="journal article" date="2020" name="Nat. Commun.">
        <title>Large-scale genome sequencing of mycorrhizal fungi provides insights into the early evolution of symbiotic traits.</title>
        <authorList>
            <person name="Miyauchi S."/>
            <person name="Kiss E."/>
            <person name="Kuo A."/>
            <person name="Drula E."/>
            <person name="Kohler A."/>
            <person name="Sanchez-Garcia M."/>
            <person name="Morin E."/>
            <person name="Andreopoulos B."/>
            <person name="Barry K.W."/>
            <person name="Bonito G."/>
            <person name="Buee M."/>
            <person name="Carver A."/>
            <person name="Chen C."/>
            <person name="Cichocki N."/>
            <person name="Clum A."/>
            <person name="Culley D."/>
            <person name="Crous P.W."/>
            <person name="Fauchery L."/>
            <person name="Girlanda M."/>
            <person name="Hayes R.D."/>
            <person name="Keri Z."/>
            <person name="LaButti K."/>
            <person name="Lipzen A."/>
            <person name="Lombard V."/>
            <person name="Magnuson J."/>
            <person name="Maillard F."/>
            <person name="Murat C."/>
            <person name="Nolan M."/>
            <person name="Ohm R.A."/>
            <person name="Pangilinan J."/>
            <person name="Pereira M.F."/>
            <person name="Perotto S."/>
            <person name="Peter M."/>
            <person name="Pfister S."/>
            <person name="Riley R."/>
            <person name="Sitrit Y."/>
            <person name="Stielow J.B."/>
            <person name="Szollosi G."/>
            <person name="Zifcakova L."/>
            <person name="Stursova M."/>
            <person name="Spatafora J.W."/>
            <person name="Tedersoo L."/>
            <person name="Vaario L.M."/>
            <person name="Yamada A."/>
            <person name="Yan M."/>
            <person name="Wang P."/>
            <person name="Xu J."/>
            <person name="Bruns T."/>
            <person name="Baldrian P."/>
            <person name="Vilgalys R."/>
            <person name="Dunand C."/>
            <person name="Henrissat B."/>
            <person name="Grigoriev I.V."/>
            <person name="Hibbett D."/>
            <person name="Nagy L.G."/>
            <person name="Martin F.M."/>
        </authorList>
    </citation>
    <scope>NUCLEOTIDE SEQUENCE</scope>
    <source>
        <strain evidence="6">Prilba</strain>
    </source>
</reference>
<dbReference type="GO" id="GO:0005634">
    <property type="term" value="C:nucleus"/>
    <property type="evidence" value="ECO:0007669"/>
    <property type="project" value="UniProtKB-SubCell"/>
</dbReference>
<dbReference type="EMBL" id="WHVB01000003">
    <property type="protein sequence ID" value="KAF8485104.1"/>
    <property type="molecule type" value="Genomic_DNA"/>
</dbReference>
<keyword evidence="3" id="KW-0507">mRNA processing</keyword>
<reference evidence="6" key="1">
    <citation type="submission" date="2019-10" db="EMBL/GenBank/DDBJ databases">
        <authorList>
            <consortium name="DOE Joint Genome Institute"/>
            <person name="Kuo A."/>
            <person name="Miyauchi S."/>
            <person name="Kiss E."/>
            <person name="Drula E."/>
            <person name="Kohler A."/>
            <person name="Sanchez-Garcia M."/>
            <person name="Andreopoulos B."/>
            <person name="Barry K.W."/>
            <person name="Bonito G."/>
            <person name="Buee M."/>
            <person name="Carver A."/>
            <person name="Chen C."/>
            <person name="Cichocki N."/>
            <person name="Clum A."/>
            <person name="Culley D."/>
            <person name="Crous P.W."/>
            <person name="Fauchery L."/>
            <person name="Girlanda M."/>
            <person name="Hayes R."/>
            <person name="Keri Z."/>
            <person name="LaButti K."/>
            <person name="Lipzen A."/>
            <person name="Lombard V."/>
            <person name="Magnuson J."/>
            <person name="Maillard F."/>
            <person name="Morin E."/>
            <person name="Murat C."/>
            <person name="Nolan M."/>
            <person name="Ohm R."/>
            <person name="Pangilinan J."/>
            <person name="Pereira M."/>
            <person name="Perotto S."/>
            <person name="Peter M."/>
            <person name="Riley R."/>
            <person name="Sitrit Y."/>
            <person name="Stielow B."/>
            <person name="Szollosi G."/>
            <person name="Zifcakova L."/>
            <person name="Stursova M."/>
            <person name="Spatafora J.W."/>
            <person name="Tedersoo L."/>
            <person name="Vaario L.-M."/>
            <person name="Yamada A."/>
            <person name="Yan M."/>
            <person name="Wang P."/>
            <person name="Xu J."/>
            <person name="Bruns T."/>
            <person name="Baldrian P."/>
            <person name="Vilgalys R."/>
            <person name="Henrissat B."/>
            <person name="Grigoriev I.V."/>
            <person name="Hibbett D."/>
            <person name="Nagy L.G."/>
            <person name="Martin F.M."/>
        </authorList>
    </citation>
    <scope>NUCLEOTIDE SEQUENCE</scope>
    <source>
        <strain evidence="6">Prilba</strain>
    </source>
</reference>
<feature type="compositionally biased region" description="Basic and acidic residues" evidence="4">
    <location>
        <begin position="747"/>
        <end position="758"/>
    </location>
</feature>
<feature type="compositionally biased region" description="Low complexity" evidence="4">
    <location>
        <begin position="701"/>
        <end position="715"/>
    </location>
</feature>
<comment type="function">
    <text evidence="3">Component of the cleavage factor IA (CFIA) complex, which is involved in the endonucleolytic cleavage during polyadenylation-dependent pre-mRNA 3'-end formation.</text>
</comment>
<dbReference type="InterPro" id="IPR008847">
    <property type="entry name" value="Suf"/>
</dbReference>
<feature type="compositionally biased region" description="Gly residues" evidence="4">
    <location>
        <begin position="887"/>
        <end position="897"/>
    </location>
</feature>
<dbReference type="Proteomes" id="UP000759537">
    <property type="component" value="Unassembled WGS sequence"/>
</dbReference>
<evidence type="ECO:0000256" key="1">
    <source>
        <dbReference type="ARBA" id="ARBA00022737"/>
    </source>
</evidence>
<dbReference type="AlphaFoldDB" id="A0A9P5N382"/>
<organism evidence="6 7">
    <name type="scientific">Russula ochroleuca</name>
    <dbReference type="NCBI Taxonomy" id="152965"/>
    <lineage>
        <taxon>Eukaryota</taxon>
        <taxon>Fungi</taxon>
        <taxon>Dikarya</taxon>
        <taxon>Basidiomycota</taxon>
        <taxon>Agaricomycotina</taxon>
        <taxon>Agaricomycetes</taxon>
        <taxon>Russulales</taxon>
        <taxon>Russulaceae</taxon>
        <taxon>Russula</taxon>
    </lineage>
</organism>
<keyword evidence="7" id="KW-1185">Reference proteome</keyword>
<feature type="compositionally biased region" description="Low complexity" evidence="4">
    <location>
        <begin position="729"/>
        <end position="741"/>
    </location>
</feature>
<dbReference type="GO" id="GO:0180010">
    <property type="term" value="P:co-transcriptional mRNA 3'-end processing, cleavage and polyadenylation pathway"/>
    <property type="evidence" value="ECO:0007669"/>
    <property type="project" value="UniProtKB-UniRule"/>
</dbReference>
<keyword evidence="3" id="KW-0963">Cytoplasm</keyword>
<dbReference type="InterPro" id="IPR011990">
    <property type="entry name" value="TPR-like_helical_dom_sf"/>
</dbReference>
<feature type="compositionally biased region" description="Pro residues" evidence="4">
    <location>
        <begin position="866"/>
        <end position="883"/>
    </location>
</feature>
<feature type="region of interest" description="Disordered" evidence="4">
    <location>
        <begin position="1"/>
        <end position="118"/>
    </location>
</feature>
<name>A0A9P5N382_9AGAM</name>
<keyword evidence="2 3" id="KW-0539">Nucleus</keyword>
<dbReference type="InterPro" id="IPR003107">
    <property type="entry name" value="HAT"/>
</dbReference>
<feature type="compositionally biased region" description="Polar residues" evidence="4">
    <location>
        <begin position="57"/>
        <end position="87"/>
    </location>
</feature>
<feature type="compositionally biased region" description="Polar residues" evidence="4">
    <location>
        <begin position="1"/>
        <end position="16"/>
    </location>
</feature>
<evidence type="ECO:0000256" key="2">
    <source>
        <dbReference type="ARBA" id="ARBA00023242"/>
    </source>
</evidence>
<dbReference type="Pfam" id="PF05843">
    <property type="entry name" value="Suf"/>
    <property type="match status" value="1"/>
</dbReference>
<comment type="subcellular location">
    <subcellularLocation>
        <location evidence="3">Nucleus</location>
    </subcellularLocation>
    <subcellularLocation>
        <location evidence="3">Cytoplasm</location>
    </subcellularLocation>
    <text evidence="3">Nucleus and/or cytoplasm.</text>
</comment>
<dbReference type="PANTHER" id="PTHR19980:SF0">
    <property type="entry name" value="CLEAVAGE STIMULATION FACTOR SUBUNIT 3"/>
    <property type="match status" value="1"/>
</dbReference>
<keyword evidence="1" id="KW-0677">Repeat</keyword>
<proteinExistence type="predicted"/>
<dbReference type="GO" id="GO:0005737">
    <property type="term" value="C:cytoplasm"/>
    <property type="evidence" value="ECO:0007669"/>
    <property type="project" value="UniProtKB-SubCell"/>
</dbReference>
<evidence type="ECO:0000256" key="3">
    <source>
        <dbReference type="RuleBase" id="RU369035"/>
    </source>
</evidence>
<dbReference type="InterPro" id="IPR045243">
    <property type="entry name" value="Rna14-like"/>
</dbReference>
<dbReference type="SMART" id="SM00386">
    <property type="entry name" value="HAT"/>
    <property type="match status" value="6"/>
</dbReference>
<dbReference type="Gene3D" id="1.25.40.1040">
    <property type="match status" value="1"/>
</dbReference>
<evidence type="ECO:0000313" key="7">
    <source>
        <dbReference type="Proteomes" id="UP000759537"/>
    </source>
</evidence>
<feature type="compositionally biased region" description="Basic and acidic residues" evidence="4">
    <location>
        <begin position="796"/>
        <end position="818"/>
    </location>
</feature>
<dbReference type="PANTHER" id="PTHR19980">
    <property type="entry name" value="RNA CLEAVAGE STIMULATION FACTOR"/>
    <property type="match status" value="1"/>
</dbReference>
<dbReference type="OrthoDB" id="26282at2759"/>
<protein>
    <recommendedName>
        <fullName evidence="3">mRNA 3'-end-processing protein RNA14</fullName>
    </recommendedName>
</protein>
<evidence type="ECO:0000256" key="4">
    <source>
        <dbReference type="SAM" id="MobiDB-lite"/>
    </source>
</evidence>
<gene>
    <name evidence="6" type="ORF">DFH94DRAFT_263424</name>
</gene>
<sequence>MDGSLASTQQPHQLPSNVGGITHDSASSVPAQRVPDRPTGVQPEESSPNPELSSSEVVQTTADILQVLQKLQAQQSVSPPTSQSATFTPKPEPQPQPVSVLPKEEPQPATAVAPGEPVSEWDALRTSLRESPHDTEGWNKLVRLAEDSGDLEKIKEGYESLLKMYPNTWSAQIAYLNHFLVPGHFKFAEDNLFTRFLRTSPAVELWKFYLTYIRRINVDPSTRDIVRKAYEFALNHVGQDKDSGEIWSDYIQFLRSGETNSTWEEQQKMDALRKIYHRAVQIPLENVETLWSELESFENNLNRITAKKFLSDLSPSYMQARTVLRQLQRHLGPLFPPPPPSSPSRPYLYLPPKPTFNAAERALVGAWKSYLRWEESNPLEIDEQDRNTFVTRVQGVYRKAVIRMRFFCEIWYMAYVWTNSIGKTEEAINLLKAGIEANPMSFLLNFACAEALELQVNIEEVHKVFERFLEALRRDLDAHEARIVPFATSSTGAAELGSQGTEIIPPNASFTTQSDEKPFQNKELSEKRQEYGLAWTVYMRFARRAEGLKSARGVFAQARRDKWTPWEVYESAAIAEYHLTKDVRTPTRIFEKALETFNDEVDLVAHYLGFLLSINDENNARALFERVIGTFPPDRARPLWERWARHEYQYGDLAAAQKLEKRMAEAYPNDPPIKRFAQRHTYHSTDAIAARDLGVAIARQSGGTTSSSSSTNSLGRTDTQTSLLTRGGTPQPTSTPAAPSTQHKRASSPDHKRRDSDSHGPPQYKRARAASPPGRDRDRWDGSHGGGRKRYNSPTWERDRERDVPAPRRARDHEEEKAVSVPSVISWFIGTLPGPGVFDGPVFRTDDLMQVFRGAVIPSATGRSRSPPPPPRAGAGGRPPPDYGPYQGPGGGGRRRY</sequence>
<dbReference type="GO" id="GO:0003729">
    <property type="term" value="F:mRNA binding"/>
    <property type="evidence" value="ECO:0007669"/>
    <property type="project" value="TreeGrafter"/>
</dbReference>
<evidence type="ECO:0000259" key="5">
    <source>
        <dbReference type="Pfam" id="PF05843"/>
    </source>
</evidence>
<feature type="region of interest" description="Disordered" evidence="4">
    <location>
        <begin position="856"/>
        <end position="897"/>
    </location>
</feature>
<feature type="compositionally biased region" description="Low complexity" evidence="4">
    <location>
        <begin position="43"/>
        <end position="56"/>
    </location>
</feature>